<reference evidence="1" key="1">
    <citation type="journal article" date="2007" name="PLoS Biol.">
        <title>Rate of evolution in brain-expressed genes in humans and other primates.</title>
        <authorList>
            <person name="Wang H.-Y."/>
            <person name="Chien H.-C."/>
            <person name="Osada N."/>
            <person name="Hashimoto K."/>
            <person name="Sugano S."/>
            <person name="Gojobori T."/>
            <person name="Chou C.-K."/>
            <person name="Tsai S.-F."/>
            <person name="Wu C.-I."/>
            <person name="Shen C.-K.J."/>
        </authorList>
    </citation>
    <scope>NUCLEOTIDE SEQUENCE</scope>
</reference>
<protein>
    <submittedName>
        <fullName evidence="1">Macaca fascicularis brain cDNA, clone: QflA-21770</fullName>
    </submittedName>
</protein>
<dbReference type="VEuPathDB" id="HostDB:ENSMFAG00000030814"/>
<organism evidence="1">
    <name type="scientific">Macaca fascicularis</name>
    <name type="common">Crab-eating macaque</name>
    <name type="synonym">Cynomolgus monkey</name>
    <dbReference type="NCBI Taxonomy" id="9541"/>
    <lineage>
        <taxon>Eukaryota</taxon>
        <taxon>Metazoa</taxon>
        <taxon>Chordata</taxon>
        <taxon>Craniata</taxon>
        <taxon>Vertebrata</taxon>
        <taxon>Euteleostomi</taxon>
        <taxon>Mammalia</taxon>
        <taxon>Eutheria</taxon>
        <taxon>Euarchontoglires</taxon>
        <taxon>Primates</taxon>
        <taxon>Haplorrhini</taxon>
        <taxon>Catarrhini</taxon>
        <taxon>Cercopithecidae</taxon>
        <taxon>Cercopithecinae</taxon>
        <taxon>Macaca</taxon>
    </lineage>
</organism>
<sequence length="105" mass="11601">MAPVMTSQCEVTGCFLCPHPAVASPRVKDKAIFRRVTETHFDGFSRSARTCSIPQGQTGRYLQSIKLTRGILLPMLFLDGNYISETLETQVSNPRSMDLPPASVQ</sequence>
<accession>I7G741</accession>
<dbReference type="OMA" id="IPQGQTG"/>
<proteinExistence type="evidence at transcript level"/>
<name>I7G741_MACFA</name>
<evidence type="ECO:0000313" key="1">
    <source>
        <dbReference type="EMBL" id="BAE90326.1"/>
    </source>
</evidence>
<dbReference type="AlphaFoldDB" id="I7G741"/>
<dbReference type="EMBL" id="AB173264">
    <property type="protein sequence ID" value="BAE90326.1"/>
    <property type="molecule type" value="mRNA"/>
</dbReference>